<organism evidence="6 7">
    <name type="scientific">Agromyces aurantiacus</name>
    <dbReference type="NCBI Taxonomy" id="165814"/>
    <lineage>
        <taxon>Bacteria</taxon>
        <taxon>Bacillati</taxon>
        <taxon>Actinomycetota</taxon>
        <taxon>Actinomycetes</taxon>
        <taxon>Micrococcales</taxon>
        <taxon>Microbacteriaceae</taxon>
        <taxon>Agromyces</taxon>
    </lineage>
</organism>
<evidence type="ECO:0000313" key="7">
    <source>
        <dbReference type="Proteomes" id="UP001595960"/>
    </source>
</evidence>
<evidence type="ECO:0000256" key="2">
    <source>
        <dbReference type="ARBA" id="ARBA00023125"/>
    </source>
</evidence>
<dbReference type="EMBL" id="JBHSJC010000001">
    <property type="protein sequence ID" value="MFC4828781.1"/>
    <property type="molecule type" value="Genomic_DNA"/>
</dbReference>
<feature type="coiled-coil region" evidence="4">
    <location>
        <begin position="213"/>
        <end position="240"/>
    </location>
</feature>
<gene>
    <name evidence="6" type="ORF">ACFPER_08290</name>
</gene>
<dbReference type="Proteomes" id="UP001595960">
    <property type="component" value="Unassembled WGS sequence"/>
</dbReference>
<reference evidence="7" key="1">
    <citation type="journal article" date="2019" name="Int. J. Syst. Evol. Microbiol.">
        <title>The Global Catalogue of Microorganisms (GCM) 10K type strain sequencing project: providing services to taxonomists for standard genome sequencing and annotation.</title>
        <authorList>
            <consortium name="The Broad Institute Genomics Platform"/>
            <consortium name="The Broad Institute Genome Sequencing Center for Infectious Disease"/>
            <person name="Wu L."/>
            <person name="Ma J."/>
        </authorList>
    </citation>
    <scope>NUCLEOTIDE SEQUENCE [LARGE SCALE GENOMIC DNA]</scope>
    <source>
        <strain evidence="7">CGMCC 1.12192</strain>
    </source>
</reference>
<dbReference type="SMART" id="SM00421">
    <property type="entry name" value="HTH_LUXR"/>
    <property type="match status" value="1"/>
</dbReference>
<dbReference type="InterPro" id="IPR036388">
    <property type="entry name" value="WH-like_DNA-bd_sf"/>
</dbReference>
<keyword evidence="4" id="KW-0175">Coiled coil</keyword>
<feature type="domain" description="HTH luxR-type" evidence="5">
    <location>
        <begin position="437"/>
        <end position="502"/>
    </location>
</feature>
<dbReference type="PANTHER" id="PTHR44688:SF16">
    <property type="entry name" value="DNA-BINDING TRANSCRIPTIONAL ACTIVATOR DEVR_DOSR"/>
    <property type="match status" value="1"/>
</dbReference>
<keyword evidence="2" id="KW-0238">DNA-binding</keyword>
<dbReference type="PROSITE" id="PS50043">
    <property type="entry name" value="HTH_LUXR_2"/>
    <property type="match status" value="1"/>
</dbReference>
<evidence type="ECO:0000256" key="4">
    <source>
        <dbReference type="SAM" id="Coils"/>
    </source>
</evidence>
<dbReference type="InterPro" id="IPR011990">
    <property type="entry name" value="TPR-like_helical_dom_sf"/>
</dbReference>
<evidence type="ECO:0000259" key="5">
    <source>
        <dbReference type="PROSITE" id="PS50043"/>
    </source>
</evidence>
<keyword evidence="1" id="KW-0805">Transcription regulation</keyword>
<keyword evidence="7" id="KW-1185">Reference proteome</keyword>
<dbReference type="PANTHER" id="PTHR44688">
    <property type="entry name" value="DNA-BINDING TRANSCRIPTIONAL ACTIVATOR DEVR_DOSR"/>
    <property type="match status" value="1"/>
</dbReference>
<dbReference type="InterPro" id="IPR016032">
    <property type="entry name" value="Sig_transdc_resp-reg_C-effctor"/>
</dbReference>
<dbReference type="RefSeq" id="WP_239563214.1">
    <property type="nucleotide sequence ID" value="NZ_JAFBBW010000001.1"/>
</dbReference>
<keyword evidence="3" id="KW-0804">Transcription</keyword>
<dbReference type="CDD" id="cd06170">
    <property type="entry name" value="LuxR_C_like"/>
    <property type="match status" value="1"/>
</dbReference>
<dbReference type="Pfam" id="PF00196">
    <property type="entry name" value="GerE"/>
    <property type="match status" value="1"/>
</dbReference>
<dbReference type="InterPro" id="IPR000792">
    <property type="entry name" value="Tscrpt_reg_LuxR_C"/>
</dbReference>
<proteinExistence type="predicted"/>
<protein>
    <submittedName>
        <fullName evidence="6">LuxR C-terminal-related transcriptional regulator</fullName>
    </submittedName>
</protein>
<sequence length="505" mass="53850">MVEATDAAGAVTWREIVRLSPAELRERVRGVPGDWSRDPAALLALAAGYRSPGAANPYASQPYVDAAEELLLENGDHRDDALRVLAPVLRASALRGLGRFTASLDQLARAEALLSASTVPLPGRAELEACISLEAGLSLLLAGRLADARRALLRALYVAEARTPPAVLSEAGGGIALIDLRLGSLRSADMHVDAALRAASEADPSHGLGTALARLAEAALAIERDELDGLERRLRALAADTAGTEYAPLALAELAAMREDGDEVDDLLQELQLVVSEWEAPNLAAMLHDDQRIATLVQRREAVAARAEIARLAPDPAHSQCPAAWSARVAIDAGESTHAIDLTARCLAMGDAHAPRTTTLALLVTAAAHADLGDASTAEDLFDHAVTLAATGGSIRPFGVLRRHELAMLLERRRARHRPDPADRLISAVEARYPTADAPRPETLSARERVVLSRLIEGDTHQRIAFDLSVSPNTVKTQVRSIYRKLGVTTRDGAVQRARHLGLID</sequence>
<name>A0ABV9R3V5_9MICO</name>
<dbReference type="PRINTS" id="PR00038">
    <property type="entry name" value="HTHLUXR"/>
</dbReference>
<dbReference type="Gene3D" id="1.25.40.10">
    <property type="entry name" value="Tetratricopeptide repeat domain"/>
    <property type="match status" value="1"/>
</dbReference>
<dbReference type="Gene3D" id="1.10.10.10">
    <property type="entry name" value="Winged helix-like DNA-binding domain superfamily/Winged helix DNA-binding domain"/>
    <property type="match status" value="1"/>
</dbReference>
<evidence type="ECO:0000256" key="1">
    <source>
        <dbReference type="ARBA" id="ARBA00023015"/>
    </source>
</evidence>
<dbReference type="SUPFAM" id="SSF46894">
    <property type="entry name" value="C-terminal effector domain of the bipartite response regulators"/>
    <property type="match status" value="1"/>
</dbReference>
<evidence type="ECO:0000256" key="3">
    <source>
        <dbReference type="ARBA" id="ARBA00023163"/>
    </source>
</evidence>
<accession>A0ABV9R3V5</accession>
<comment type="caution">
    <text evidence="6">The sequence shown here is derived from an EMBL/GenBank/DDBJ whole genome shotgun (WGS) entry which is preliminary data.</text>
</comment>
<evidence type="ECO:0000313" key="6">
    <source>
        <dbReference type="EMBL" id="MFC4828781.1"/>
    </source>
</evidence>